<dbReference type="HOGENOM" id="CLU_1319037_0_0_9"/>
<gene>
    <name evidence="1" type="ordered locus">CA_C1065</name>
</gene>
<keyword evidence="2" id="KW-1185">Reference proteome</keyword>
<dbReference type="OrthoDB" id="268235at2"/>
<dbReference type="EMBL" id="AE001437">
    <property type="protein sequence ID" value="AAK79040.1"/>
    <property type="molecule type" value="Genomic_DNA"/>
</dbReference>
<dbReference type="eggNOG" id="ENOG5030IK9">
    <property type="taxonomic scope" value="Bacteria"/>
</dbReference>
<proteinExistence type="predicted"/>
<dbReference type="PATRIC" id="fig|272562.8.peg.1274"/>
<protein>
    <submittedName>
        <fullName evidence="1">Uncharacterized protein, related stage III sporulation protein AH of Bacillus sp</fullName>
    </submittedName>
</protein>
<organism evidence="1 2">
    <name type="scientific">Clostridium acetobutylicum (strain ATCC 824 / DSM 792 / JCM 1419 / IAM 19013 / LMG 5710 / NBRC 13948 / NRRL B-527 / VKM B-1787 / 2291 / W)</name>
    <dbReference type="NCBI Taxonomy" id="272562"/>
    <lineage>
        <taxon>Bacteria</taxon>
        <taxon>Bacillati</taxon>
        <taxon>Bacillota</taxon>
        <taxon>Clostridia</taxon>
        <taxon>Eubacteriales</taxon>
        <taxon>Clostridiaceae</taxon>
        <taxon>Clostridium</taxon>
    </lineage>
</organism>
<dbReference type="KEGG" id="cac:CA_C1065"/>
<dbReference type="PIR" id="E97031">
    <property type="entry name" value="E97031"/>
</dbReference>
<dbReference type="STRING" id="272562.CA_C1065"/>
<reference evidence="1 2" key="1">
    <citation type="journal article" date="2001" name="J. Bacteriol.">
        <title>Genome sequence and comparative analysis of the solvent-producing bacterium Clostridium acetobutylicum.</title>
        <authorList>
            <person name="Nolling J."/>
            <person name="Breton G."/>
            <person name="Omelchenko M.V."/>
            <person name="Makarova K.S."/>
            <person name="Zeng Q."/>
            <person name="Gibson R."/>
            <person name="Lee H.M."/>
            <person name="Dubois J."/>
            <person name="Qiu D."/>
            <person name="Hitti J."/>
            <person name="Wolf Y.I."/>
            <person name="Tatusov R.L."/>
            <person name="Sabathe F."/>
            <person name="Doucette-Stamm L."/>
            <person name="Soucaille P."/>
            <person name="Daly M.J."/>
            <person name="Bennett G.N."/>
            <person name="Koonin E.V."/>
            <person name="Smith D.R."/>
        </authorList>
    </citation>
    <scope>NUCLEOTIDE SEQUENCE [LARGE SCALE GENOMIC DNA]</scope>
    <source>
        <strain evidence="2">ATCC 824 / DSM 792 / JCM 1419 / LMG 5710 / VKM B-1787</strain>
    </source>
</reference>
<name>Q97K55_CLOAB</name>
<dbReference type="RefSeq" id="WP_010964381.1">
    <property type="nucleotide sequence ID" value="NC_003030.1"/>
</dbReference>
<dbReference type="AlphaFoldDB" id="Q97K55"/>
<evidence type="ECO:0000313" key="1">
    <source>
        <dbReference type="EMBL" id="AAK79040.1"/>
    </source>
</evidence>
<dbReference type="Proteomes" id="UP000000814">
    <property type="component" value="Chromosome"/>
</dbReference>
<accession>Q97K55</accession>
<evidence type="ECO:0000313" key="2">
    <source>
        <dbReference type="Proteomes" id="UP000000814"/>
    </source>
</evidence>
<sequence>MYKILIEEELNLKAYEGIINFAVSKSDACMLVIYRYGEEEKISNPPRRNDYNNEEDYLMFLNCLERMKKERYDNLDIFKKSTEPLLEKIRPYLIKKRNFPTEWPGVKVVFYSKYTSVDICVYSICKELETYLLEAKGLFNWKYPYFPDDLCFFKNGYCWFSVVAHEEYACIYIEDAQDIEKLLKIGVKFKVTECNKDEVKLFYEDYSI</sequence>
<dbReference type="GeneID" id="44997578"/>